<name>A0A0A9C632_ARUDO</name>
<evidence type="ECO:0000313" key="1">
    <source>
        <dbReference type="EMBL" id="JAD68865.1"/>
    </source>
</evidence>
<dbReference type="EMBL" id="GBRH01229030">
    <property type="protein sequence ID" value="JAD68865.1"/>
    <property type="molecule type" value="Transcribed_RNA"/>
</dbReference>
<reference evidence="1" key="2">
    <citation type="journal article" date="2015" name="Data Brief">
        <title>Shoot transcriptome of the giant reed, Arundo donax.</title>
        <authorList>
            <person name="Barrero R.A."/>
            <person name="Guerrero F.D."/>
            <person name="Moolhuijzen P."/>
            <person name="Goolsby J.A."/>
            <person name="Tidwell J."/>
            <person name="Bellgard S.E."/>
            <person name="Bellgard M.I."/>
        </authorList>
    </citation>
    <scope>NUCLEOTIDE SEQUENCE</scope>
    <source>
        <tissue evidence="1">Shoot tissue taken approximately 20 cm above the soil surface</tissue>
    </source>
</reference>
<proteinExistence type="predicted"/>
<reference evidence="1" key="1">
    <citation type="submission" date="2014-09" db="EMBL/GenBank/DDBJ databases">
        <authorList>
            <person name="Magalhaes I.L.F."/>
            <person name="Oliveira U."/>
            <person name="Santos F.R."/>
            <person name="Vidigal T.H.D.A."/>
            <person name="Brescovit A.D."/>
            <person name="Santos A.J."/>
        </authorList>
    </citation>
    <scope>NUCLEOTIDE SEQUENCE</scope>
    <source>
        <tissue evidence="1">Shoot tissue taken approximately 20 cm above the soil surface</tissue>
    </source>
</reference>
<organism evidence="1">
    <name type="scientific">Arundo donax</name>
    <name type="common">Giant reed</name>
    <name type="synonym">Donax arundinaceus</name>
    <dbReference type="NCBI Taxonomy" id="35708"/>
    <lineage>
        <taxon>Eukaryota</taxon>
        <taxon>Viridiplantae</taxon>
        <taxon>Streptophyta</taxon>
        <taxon>Embryophyta</taxon>
        <taxon>Tracheophyta</taxon>
        <taxon>Spermatophyta</taxon>
        <taxon>Magnoliopsida</taxon>
        <taxon>Liliopsida</taxon>
        <taxon>Poales</taxon>
        <taxon>Poaceae</taxon>
        <taxon>PACMAD clade</taxon>
        <taxon>Arundinoideae</taxon>
        <taxon>Arundineae</taxon>
        <taxon>Arundo</taxon>
    </lineage>
</organism>
<sequence length="20" mass="2328">MDFFRSSQLQNLLCLSVNIV</sequence>
<accession>A0A0A9C632</accession>
<protein>
    <submittedName>
        <fullName evidence="1">Uncharacterized protein</fullName>
    </submittedName>
</protein>
<dbReference type="AlphaFoldDB" id="A0A0A9C632"/>